<comment type="caution">
    <text evidence="1">The sequence shown here is derived from an EMBL/GenBank/DDBJ whole genome shotgun (WGS) entry which is preliminary data.</text>
</comment>
<evidence type="ECO:0000313" key="1">
    <source>
        <dbReference type="EMBL" id="MCH81640.1"/>
    </source>
</evidence>
<proteinExistence type="predicted"/>
<dbReference type="AlphaFoldDB" id="A0A392M2W1"/>
<dbReference type="EMBL" id="LXQA010002577">
    <property type="protein sequence ID" value="MCH81640.1"/>
    <property type="molecule type" value="Genomic_DNA"/>
</dbReference>
<sequence length="134" mass="14850">MAHIFFHVQSTGTTPDFKLQRKPPFEIVCGRSPPSLTRFNPGDTLGDAAALGLIAMDEALHQLNSMSMQNYLLNLKRMEVTCQPARILITKQVLTQHILIQQVLVQYSSKANQQRTPLGKIGANQPGSVSRLQP</sequence>
<keyword evidence="2" id="KW-1185">Reference proteome</keyword>
<name>A0A392M2W1_9FABA</name>
<accession>A0A392M2W1</accession>
<reference evidence="1 2" key="1">
    <citation type="journal article" date="2018" name="Front. Plant Sci.">
        <title>Red Clover (Trifolium pratense) and Zigzag Clover (T. medium) - A Picture of Genomic Similarities and Differences.</title>
        <authorList>
            <person name="Dluhosova J."/>
            <person name="Istvanek J."/>
            <person name="Nedelnik J."/>
            <person name="Repkova J."/>
        </authorList>
    </citation>
    <scope>NUCLEOTIDE SEQUENCE [LARGE SCALE GENOMIC DNA]</scope>
    <source>
        <strain evidence="2">cv. 10/8</strain>
        <tissue evidence="1">Leaf</tissue>
    </source>
</reference>
<gene>
    <name evidence="1" type="ORF">A2U01_0002431</name>
</gene>
<dbReference type="Proteomes" id="UP000265520">
    <property type="component" value="Unassembled WGS sequence"/>
</dbReference>
<evidence type="ECO:0000313" key="2">
    <source>
        <dbReference type="Proteomes" id="UP000265520"/>
    </source>
</evidence>
<organism evidence="1 2">
    <name type="scientific">Trifolium medium</name>
    <dbReference type="NCBI Taxonomy" id="97028"/>
    <lineage>
        <taxon>Eukaryota</taxon>
        <taxon>Viridiplantae</taxon>
        <taxon>Streptophyta</taxon>
        <taxon>Embryophyta</taxon>
        <taxon>Tracheophyta</taxon>
        <taxon>Spermatophyta</taxon>
        <taxon>Magnoliopsida</taxon>
        <taxon>eudicotyledons</taxon>
        <taxon>Gunneridae</taxon>
        <taxon>Pentapetalae</taxon>
        <taxon>rosids</taxon>
        <taxon>fabids</taxon>
        <taxon>Fabales</taxon>
        <taxon>Fabaceae</taxon>
        <taxon>Papilionoideae</taxon>
        <taxon>50 kb inversion clade</taxon>
        <taxon>NPAAA clade</taxon>
        <taxon>Hologalegina</taxon>
        <taxon>IRL clade</taxon>
        <taxon>Trifolieae</taxon>
        <taxon>Trifolium</taxon>
    </lineage>
</organism>
<protein>
    <submittedName>
        <fullName evidence="1">Uncharacterized protein</fullName>
    </submittedName>
</protein>